<proteinExistence type="predicted"/>
<sequence>SPRLGKPLVKRFTAGTDLASYITGMPKSNVELFCFPINGRKPVVM</sequence>
<protein>
    <submittedName>
        <fullName evidence="1">Uncharacterized protein</fullName>
    </submittedName>
</protein>
<feature type="non-terminal residue" evidence="1">
    <location>
        <position position="1"/>
    </location>
</feature>
<dbReference type="AlphaFoldDB" id="A0A8J2KKQ3"/>
<accession>A0A8J2KKQ3</accession>
<name>A0A8J2KKQ3_9HEXA</name>
<evidence type="ECO:0000313" key="1">
    <source>
        <dbReference type="EMBL" id="CAG7818843.1"/>
    </source>
</evidence>
<comment type="caution">
    <text evidence="1">The sequence shown here is derived from an EMBL/GenBank/DDBJ whole genome shotgun (WGS) entry which is preliminary data.</text>
</comment>
<reference evidence="1" key="1">
    <citation type="submission" date="2021-06" db="EMBL/GenBank/DDBJ databases">
        <authorList>
            <person name="Hodson N. C."/>
            <person name="Mongue J. A."/>
            <person name="Jaron S. K."/>
        </authorList>
    </citation>
    <scope>NUCLEOTIDE SEQUENCE</scope>
</reference>
<keyword evidence="2" id="KW-1185">Reference proteome</keyword>
<gene>
    <name evidence="1" type="ORF">AFUS01_LOCUS29321</name>
</gene>
<evidence type="ECO:0000313" key="2">
    <source>
        <dbReference type="Proteomes" id="UP000708208"/>
    </source>
</evidence>
<dbReference type="EMBL" id="CAJVCH010431955">
    <property type="protein sequence ID" value="CAG7818843.1"/>
    <property type="molecule type" value="Genomic_DNA"/>
</dbReference>
<organism evidence="1 2">
    <name type="scientific">Allacma fusca</name>
    <dbReference type="NCBI Taxonomy" id="39272"/>
    <lineage>
        <taxon>Eukaryota</taxon>
        <taxon>Metazoa</taxon>
        <taxon>Ecdysozoa</taxon>
        <taxon>Arthropoda</taxon>
        <taxon>Hexapoda</taxon>
        <taxon>Collembola</taxon>
        <taxon>Symphypleona</taxon>
        <taxon>Sminthuridae</taxon>
        <taxon>Allacma</taxon>
    </lineage>
</organism>
<dbReference type="Proteomes" id="UP000708208">
    <property type="component" value="Unassembled WGS sequence"/>
</dbReference>